<keyword evidence="1" id="KW-0472">Membrane</keyword>
<comment type="caution">
    <text evidence="2">The sequence shown here is derived from an EMBL/GenBank/DDBJ whole genome shotgun (WGS) entry which is preliminary data.</text>
</comment>
<proteinExistence type="predicted"/>
<name>A0A3R8S8F8_9BURK</name>
<keyword evidence="1" id="KW-0812">Transmembrane</keyword>
<dbReference type="InterPro" id="IPR009305">
    <property type="entry name" value="Mpo1-like"/>
</dbReference>
<dbReference type="OrthoDB" id="5515308at2"/>
<dbReference type="PANTHER" id="PTHR28026">
    <property type="entry name" value="DUF962 DOMAIN PROTEIN (AFU_ORTHOLOGUE AFUA_8G05310)"/>
    <property type="match status" value="1"/>
</dbReference>
<sequence>MKTLSEQLAQYASYHRDRRNILTHFVGIPMIVLSVSTLLARPVLGQLPLGPWGPLALTPSLLVALLAGLYYLRLDLRYGLVMALWLAASNHAGRLLAEQGTALWLGSGLGLFAVGWAIQFIGHAWEGRKPAFVDDLIGLAMGPLFVVAEAGFLLGLRRDVLCDVQDRTGGVR</sequence>
<evidence type="ECO:0000313" key="2">
    <source>
        <dbReference type="EMBL" id="RRS04788.1"/>
    </source>
</evidence>
<keyword evidence="3" id="KW-1185">Reference proteome</keyword>
<protein>
    <submittedName>
        <fullName evidence="2">DUF962 domain-containing protein</fullName>
    </submittedName>
</protein>
<reference evidence="2 3" key="1">
    <citation type="submission" date="2018-12" db="EMBL/GenBank/DDBJ databases">
        <title>The whole draft genome of Aquabacterium sp. SJQ9.</title>
        <authorList>
            <person name="Sun L."/>
            <person name="Gao X."/>
            <person name="Chen W."/>
            <person name="Huang K."/>
        </authorList>
    </citation>
    <scope>NUCLEOTIDE SEQUENCE [LARGE SCALE GENOMIC DNA]</scope>
    <source>
        <strain evidence="2 3">SJQ9</strain>
    </source>
</reference>
<feature type="transmembrane region" description="Helical" evidence="1">
    <location>
        <begin position="103"/>
        <end position="124"/>
    </location>
</feature>
<dbReference type="GO" id="GO:0016020">
    <property type="term" value="C:membrane"/>
    <property type="evidence" value="ECO:0007669"/>
    <property type="project" value="GOC"/>
</dbReference>
<dbReference type="Pfam" id="PF06127">
    <property type="entry name" value="Mpo1-like"/>
    <property type="match status" value="1"/>
</dbReference>
<dbReference type="PANTHER" id="PTHR28026:SF9">
    <property type="entry name" value="2-HYDROXY-PALMITIC ACID DIOXYGENASE MPO1"/>
    <property type="match status" value="1"/>
</dbReference>
<organism evidence="2 3">
    <name type="scientific">Aquabacterium soli</name>
    <dbReference type="NCBI Taxonomy" id="2493092"/>
    <lineage>
        <taxon>Bacteria</taxon>
        <taxon>Pseudomonadati</taxon>
        <taxon>Pseudomonadota</taxon>
        <taxon>Betaproteobacteria</taxon>
        <taxon>Burkholderiales</taxon>
        <taxon>Aquabacterium</taxon>
    </lineage>
</organism>
<evidence type="ECO:0000313" key="3">
    <source>
        <dbReference type="Proteomes" id="UP000269265"/>
    </source>
</evidence>
<dbReference type="AlphaFoldDB" id="A0A3R8S8F8"/>
<feature type="transmembrane region" description="Helical" evidence="1">
    <location>
        <begin position="136"/>
        <end position="156"/>
    </location>
</feature>
<dbReference type="Proteomes" id="UP000269265">
    <property type="component" value="Unassembled WGS sequence"/>
</dbReference>
<feature type="transmembrane region" description="Helical" evidence="1">
    <location>
        <begin position="21"/>
        <end position="40"/>
    </location>
</feature>
<evidence type="ECO:0000256" key="1">
    <source>
        <dbReference type="SAM" id="Phobius"/>
    </source>
</evidence>
<accession>A0A3R8S8F8</accession>
<dbReference type="GO" id="GO:0046521">
    <property type="term" value="P:sphingoid catabolic process"/>
    <property type="evidence" value="ECO:0007669"/>
    <property type="project" value="TreeGrafter"/>
</dbReference>
<dbReference type="RefSeq" id="WP_125242605.1">
    <property type="nucleotide sequence ID" value="NZ_RSED01000005.1"/>
</dbReference>
<gene>
    <name evidence="2" type="ORF">EIP75_07300</name>
</gene>
<keyword evidence="1" id="KW-1133">Transmembrane helix</keyword>
<feature type="transmembrane region" description="Helical" evidence="1">
    <location>
        <begin position="52"/>
        <end position="72"/>
    </location>
</feature>
<dbReference type="EMBL" id="RSED01000005">
    <property type="protein sequence ID" value="RRS04788.1"/>
    <property type="molecule type" value="Genomic_DNA"/>
</dbReference>